<dbReference type="RefSeq" id="WP_310501712.1">
    <property type="nucleotide sequence ID" value="NZ_JAVDSB010000015.1"/>
</dbReference>
<keyword evidence="1" id="KW-0472">Membrane</keyword>
<evidence type="ECO:0000256" key="1">
    <source>
        <dbReference type="SAM" id="Phobius"/>
    </source>
</evidence>
<comment type="caution">
    <text evidence="2">The sequence shown here is derived from an EMBL/GenBank/DDBJ whole genome shotgun (WGS) entry which is preliminary data.</text>
</comment>
<evidence type="ECO:0000313" key="2">
    <source>
        <dbReference type="EMBL" id="MDR6554276.1"/>
    </source>
</evidence>
<keyword evidence="1" id="KW-1133">Transmembrane helix</keyword>
<organism evidence="2 3">
    <name type="scientific">Paenibacillus qinlingensis</name>
    <dbReference type="NCBI Taxonomy" id="1837343"/>
    <lineage>
        <taxon>Bacteria</taxon>
        <taxon>Bacillati</taxon>
        <taxon>Bacillota</taxon>
        <taxon>Bacilli</taxon>
        <taxon>Bacillales</taxon>
        <taxon>Paenibacillaceae</taxon>
        <taxon>Paenibacillus</taxon>
    </lineage>
</organism>
<gene>
    <name evidence="2" type="ORF">J2736_005505</name>
</gene>
<evidence type="ECO:0000313" key="3">
    <source>
        <dbReference type="Proteomes" id="UP001267290"/>
    </source>
</evidence>
<proteinExistence type="predicted"/>
<dbReference type="EMBL" id="JAVDSB010000015">
    <property type="protein sequence ID" value="MDR6554276.1"/>
    <property type="molecule type" value="Genomic_DNA"/>
</dbReference>
<reference evidence="2 3" key="1">
    <citation type="submission" date="2023-07" db="EMBL/GenBank/DDBJ databases">
        <title>Sorghum-associated microbial communities from plants grown in Nebraska, USA.</title>
        <authorList>
            <person name="Schachtman D."/>
        </authorList>
    </citation>
    <scope>NUCLEOTIDE SEQUENCE [LARGE SCALE GENOMIC DNA]</scope>
    <source>
        <strain evidence="2 3">CC258</strain>
    </source>
</reference>
<dbReference type="Proteomes" id="UP001267290">
    <property type="component" value="Unassembled WGS sequence"/>
</dbReference>
<keyword evidence="3" id="KW-1185">Reference proteome</keyword>
<accession>A0ABU1P3G3</accession>
<name>A0ABU1P3G3_9BACL</name>
<sequence>MSLLKRCAFWLIVLSVIVCVCDGAGFGLANLWIRLTPPISLLAKVDALDQVLFDRMNTTKWPGSSALLPVTYFTYVICVVMYGMIGLVVDGFIYKWGKMRAELRGKRSV</sequence>
<protein>
    <submittedName>
        <fullName evidence="2">Uncharacterized protein</fullName>
    </submittedName>
</protein>
<feature type="transmembrane region" description="Helical" evidence="1">
    <location>
        <begin position="72"/>
        <end position="94"/>
    </location>
</feature>
<keyword evidence="1" id="KW-0812">Transmembrane</keyword>